<keyword evidence="1 2" id="KW-0728">SH3 domain</keyword>
<dbReference type="EMBL" id="DS113332">
    <property type="protein sequence ID" value="EAY10752.1"/>
    <property type="molecule type" value="Genomic_DNA"/>
</dbReference>
<dbReference type="SUPFAM" id="SSF50044">
    <property type="entry name" value="SH3-domain"/>
    <property type="match status" value="1"/>
</dbReference>
<dbReference type="Pfam" id="PF07653">
    <property type="entry name" value="SH3_2"/>
    <property type="match status" value="1"/>
</dbReference>
<feature type="domain" description="SH3" evidence="3">
    <location>
        <begin position="250"/>
        <end position="309"/>
    </location>
</feature>
<dbReference type="VEuPathDB" id="TrichDB:TVAGG3_0421670"/>
<protein>
    <submittedName>
        <fullName evidence="4">Variant SH3 domain containing protein</fullName>
    </submittedName>
</protein>
<gene>
    <name evidence="4" type="ORF">TVAG_121560</name>
</gene>
<dbReference type="SMR" id="A2E967"/>
<evidence type="ECO:0000256" key="1">
    <source>
        <dbReference type="ARBA" id="ARBA00022443"/>
    </source>
</evidence>
<proteinExistence type="predicted"/>
<dbReference type="Proteomes" id="UP000001542">
    <property type="component" value="Unassembled WGS sequence"/>
</dbReference>
<dbReference type="InterPro" id="IPR036028">
    <property type="entry name" value="SH3-like_dom_sf"/>
</dbReference>
<dbReference type="KEGG" id="tva:4768684"/>
<keyword evidence="5" id="KW-1185">Reference proteome</keyword>
<dbReference type="InParanoid" id="A2E967"/>
<accession>A2E967</accession>
<organism evidence="4 5">
    <name type="scientific">Trichomonas vaginalis (strain ATCC PRA-98 / G3)</name>
    <dbReference type="NCBI Taxonomy" id="412133"/>
    <lineage>
        <taxon>Eukaryota</taxon>
        <taxon>Metamonada</taxon>
        <taxon>Parabasalia</taxon>
        <taxon>Trichomonadida</taxon>
        <taxon>Trichomonadidae</taxon>
        <taxon>Trichomonas</taxon>
    </lineage>
</organism>
<dbReference type="OrthoDB" id="9991832at2759"/>
<name>A2E967_TRIV3</name>
<dbReference type="CDD" id="cd00174">
    <property type="entry name" value="SH3"/>
    <property type="match status" value="1"/>
</dbReference>
<sequence length="309" mass="35629">MKASIRQKAAVDTIAYSISLVTELVSCSKKNIDKAVKWFNEARSYLKKISEGCQSIKKSSNEMHPMLECCADRIFRETYKAMDSVSDYINEKQLQKALDFAQNYDGKISQVNTYMKQTLDELVDLYENFVKDTFHPIQSCIKDCASYGYDAHCGYLRYSNFLDEIEKTFNNHFADMKDIDDRLIMFEAAFIKSANLYFIKHCPHAAKVSASSPYQLHDEQFAKIVKMFRTGFQGFRSPWIPPVHVFQFDFKAVKMRALKDYQSTKVGEISIQEGEKVEAINTSFAEYYKIRTSNGMEGFVPVTMLCPYS</sequence>
<dbReference type="InterPro" id="IPR001452">
    <property type="entry name" value="SH3_domain"/>
</dbReference>
<evidence type="ECO:0000256" key="2">
    <source>
        <dbReference type="PROSITE-ProRule" id="PRU00192"/>
    </source>
</evidence>
<dbReference type="PROSITE" id="PS50002">
    <property type="entry name" value="SH3"/>
    <property type="match status" value="1"/>
</dbReference>
<evidence type="ECO:0000313" key="5">
    <source>
        <dbReference type="Proteomes" id="UP000001542"/>
    </source>
</evidence>
<dbReference type="AlphaFoldDB" id="A2E967"/>
<reference evidence="4" key="2">
    <citation type="journal article" date="2007" name="Science">
        <title>Draft genome sequence of the sexually transmitted pathogen Trichomonas vaginalis.</title>
        <authorList>
            <person name="Carlton J.M."/>
            <person name="Hirt R.P."/>
            <person name="Silva J.C."/>
            <person name="Delcher A.L."/>
            <person name="Schatz M."/>
            <person name="Zhao Q."/>
            <person name="Wortman J.R."/>
            <person name="Bidwell S.L."/>
            <person name="Alsmark U.C.M."/>
            <person name="Besteiro S."/>
            <person name="Sicheritz-Ponten T."/>
            <person name="Noel C.J."/>
            <person name="Dacks J.B."/>
            <person name="Foster P.G."/>
            <person name="Simillion C."/>
            <person name="Van de Peer Y."/>
            <person name="Miranda-Saavedra D."/>
            <person name="Barton G.J."/>
            <person name="Westrop G.D."/>
            <person name="Mueller S."/>
            <person name="Dessi D."/>
            <person name="Fiori P.L."/>
            <person name="Ren Q."/>
            <person name="Paulsen I."/>
            <person name="Zhang H."/>
            <person name="Bastida-Corcuera F.D."/>
            <person name="Simoes-Barbosa A."/>
            <person name="Brown M.T."/>
            <person name="Hayes R.D."/>
            <person name="Mukherjee M."/>
            <person name="Okumura C.Y."/>
            <person name="Schneider R."/>
            <person name="Smith A.J."/>
            <person name="Vanacova S."/>
            <person name="Villalvazo M."/>
            <person name="Haas B.J."/>
            <person name="Pertea M."/>
            <person name="Feldblyum T.V."/>
            <person name="Utterback T.R."/>
            <person name="Shu C.L."/>
            <person name="Osoegawa K."/>
            <person name="de Jong P.J."/>
            <person name="Hrdy I."/>
            <person name="Horvathova L."/>
            <person name="Zubacova Z."/>
            <person name="Dolezal P."/>
            <person name="Malik S.B."/>
            <person name="Logsdon J.M. Jr."/>
            <person name="Henze K."/>
            <person name="Gupta A."/>
            <person name="Wang C.C."/>
            <person name="Dunne R.L."/>
            <person name="Upcroft J.A."/>
            <person name="Upcroft P."/>
            <person name="White O."/>
            <person name="Salzberg S.L."/>
            <person name="Tang P."/>
            <person name="Chiu C.-H."/>
            <person name="Lee Y.-S."/>
            <person name="Embley T.M."/>
            <person name="Coombs G.H."/>
            <person name="Mottram J.C."/>
            <person name="Tachezy J."/>
            <person name="Fraser-Liggett C.M."/>
            <person name="Johnson P.J."/>
        </authorList>
    </citation>
    <scope>NUCLEOTIDE SEQUENCE [LARGE SCALE GENOMIC DNA]</scope>
    <source>
        <strain evidence="4">G3</strain>
    </source>
</reference>
<reference evidence="4" key="1">
    <citation type="submission" date="2006-10" db="EMBL/GenBank/DDBJ databases">
        <authorList>
            <person name="Amadeo P."/>
            <person name="Zhao Q."/>
            <person name="Wortman J."/>
            <person name="Fraser-Liggett C."/>
            <person name="Carlton J."/>
        </authorList>
    </citation>
    <scope>NUCLEOTIDE SEQUENCE</scope>
    <source>
        <strain evidence="4">G3</strain>
    </source>
</reference>
<dbReference type="VEuPathDB" id="TrichDB:TVAG_121560"/>
<dbReference type="SMART" id="SM00326">
    <property type="entry name" value="SH3"/>
    <property type="match status" value="1"/>
</dbReference>
<evidence type="ECO:0000313" key="4">
    <source>
        <dbReference type="EMBL" id="EAY10752.1"/>
    </source>
</evidence>
<dbReference type="Gene3D" id="2.30.30.40">
    <property type="entry name" value="SH3 Domains"/>
    <property type="match status" value="1"/>
</dbReference>
<evidence type="ECO:0000259" key="3">
    <source>
        <dbReference type="PROSITE" id="PS50002"/>
    </source>
</evidence>
<dbReference type="RefSeq" id="XP_001322975.1">
    <property type="nucleotide sequence ID" value="XM_001322940.1"/>
</dbReference>